<evidence type="ECO:0000313" key="12">
    <source>
        <dbReference type="EMBL" id="VVD29912.1"/>
    </source>
</evidence>
<dbReference type="Proteomes" id="UP000325811">
    <property type="component" value="Chromosome I"/>
</dbReference>
<dbReference type="GO" id="GO:0009279">
    <property type="term" value="C:cell outer membrane"/>
    <property type="evidence" value="ECO:0007669"/>
    <property type="project" value="UniProtKB-SubCell"/>
</dbReference>
<keyword evidence="3 9" id="KW-0813">Transport</keyword>
<dbReference type="Gene3D" id="2.60.40.2610">
    <property type="entry name" value="Outer membrane usher protein FimD, plug domain"/>
    <property type="match status" value="1"/>
</dbReference>
<evidence type="ECO:0000256" key="8">
    <source>
        <dbReference type="ARBA" id="ARBA00023237"/>
    </source>
</evidence>
<dbReference type="InterPro" id="IPR025949">
    <property type="entry name" value="PapC-like_C"/>
</dbReference>
<dbReference type="RefSeq" id="WP_007180761.1">
    <property type="nucleotide sequence ID" value="NZ_LR699553.1"/>
</dbReference>
<dbReference type="AlphaFoldDB" id="A0A5Q4Z2F9"/>
<keyword evidence="6" id="KW-0732">Signal</keyword>
<dbReference type="PANTHER" id="PTHR30451:SF20">
    <property type="entry name" value="FIMBRIAE USHER"/>
    <property type="match status" value="1"/>
</dbReference>
<keyword evidence="4" id="KW-1134">Transmembrane beta strand</keyword>
<keyword evidence="9" id="KW-1029">Fimbrium biogenesis</keyword>
<dbReference type="PANTHER" id="PTHR30451">
    <property type="entry name" value="OUTER MEMBRANE USHER PROTEIN"/>
    <property type="match status" value="1"/>
</dbReference>
<evidence type="ECO:0000313" key="13">
    <source>
        <dbReference type="Proteomes" id="UP000325811"/>
    </source>
</evidence>
<organism evidence="12 13">
    <name type="scientific">Paraburkholderia dioscoreae</name>
    <dbReference type="NCBI Taxonomy" id="2604047"/>
    <lineage>
        <taxon>Bacteria</taxon>
        <taxon>Pseudomonadati</taxon>
        <taxon>Pseudomonadota</taxon>
        <taxon>Betaproteobacteria</taxon>
        <taxon>Burkholderiales</taxon>
        <taxon>Burkholderiaceae</taxon>
        <taxon>Paraburkholderia</taxon>
    </lineage>
</organism>
<dbReference type="Gene3D" id="3.10.20.410">
    <property type="match status" value="1"/>
</dbReference>
<dbReference type="Pfam" id="PF13953">
    <property type="entry name" value="PapC_C"/>
    <property type="match status" value="1"/>
</dbReference>
<feature type="domain" description="PapC-like C-terminal" evidence="10">
    <location>
        <begin position="771"/>
        <end position="835"/>
    </location>
</feature>
<dbReference type="InterPro" id="IPR018030">
    <property type="entry name" value="Fimbrial_membr_usher_CS"/>
</dbReference>
<evidence type="ECO:0000256" key="6">
    <source>
        <dbReference type="ARBA" id="ARBA00022729"/>
    </source>
</evidence>
<evidence type="ECO:0000256" key="3">
    <source>
        <dbReference type="ARBA" id="ARBA00022448"/>
    </source>
</evidence>
<evidence type="ECO:0000259" key="11">
    <source>
        <dbReference type="Pfam" id="PF13954"/>
    </source>
</evidence>
<dbReference type="GO" id="GO:0015473">
    <property type="term" value="F:fimbrial usher porin activity"/>
    <property type="evidence" value="ECO:0007669"/>
    <property type="project" value="InterPro"/>
</dbReference>
<dbReference type="Gene3D" id="2.60.40.2070">
    <property type="match status" value="1"/>
</dbReference>
<keyword evidence="7 9" id="KW-0472">Membrane</keyword>
<sequence>MTLSSRHGGLDGGRVPRLDPLYLAVLSALLFWHVSADAAPTPSASDDVQFDSGFLAHTGGGSIDLTRFEKGNIVLPGEYSVDVYVNGNNVTRTQITFRQVGGKKDAQPCFGAVLLESLGVDLQKLPVDVRDRKPSEACIELPQIIADASTAFAFDDQRLSLSIPQSALRRTPRGYVSPDRWDSGVTTGLLNYSADVYATRNNGGPSTSQGFAGLTAGFNLGDWHFRHQGSYSWANGAGARYQDIATYVQRDMPSLTSQLTVGEAYTSGDLFDSTQFRGIKFETDDRMLPDSMRGYAPIIRGIARSNARVTITQNGVKIYEATVAPGAFEIDDLYATGYGGDLNVSVKEADGSSHDFSVPYAAVPLALRPGTHRYSFVAGTVRPSQGDSNPVFMQSTWRQGITNLITGYGGMTAAQGYMSFVLGTALNTSFGAWGLDVTQAMTSVPGEKRYNGTSARISYSKSITQTSTDIAIAAYRYSTGGFFGLNDAMLARERVRDGGLASDIARQRSRASLSVNQDLGGRAGRFGMTLSASNYWNRHGSDLTYSAAYSNVFRNLSYQLSVTRENTSLDSRNTTFYASVSIPLGKTKPVIASSSVTFDDHGNARGQATLSGSTGRDDTLFYSMTGNYASQTGGSSADGSGTLVYRAPYAELTGSAGAGQHYQQGSIGVRGAVVAHPGGITLSQPLSDTFAIVEAPGAAGARVLNSQGVRVDSRGYAIAPTLTPYSLNEIELDPSGLPLDVELRVTSQQVAPRAGAVPLIKFQTAVGRTALITVRQANGEALPFGAPVLDESGKEVGVVGQGGRILARGLETQGTLTVRWTNDSGMSCAVPYTLAPTKDGNSVHGYQTIETTCRPLPISAASKPSAE</sequence>
<feature type="domain" description="PapC N-terminal" evidence="11">
    <location>
        <begin position="49"/>
        <end position="194"/>
    </location>
</feature>
<dbReference type="GO" id="GO:0009297">
    <property type="term" value="P:pilus assembly"/>
    <property type="evidence" value="ECO:0007669"/>
    <property type="project" value="InterPro"/>
</dbReference>
<dbReference type="InterPro" id="IPR043142">
    <property type="entry name" value="PapC-like_C_sf"/>
</dbReference>
<evidence type="ECO:0000256" key="4">
    <source>
        <dbReference type="ARBA" id="ARBA00022452"/>
    </source>
</evidence>
<evidence type="ECO:0000256" key="7">
    <source>
        <dbReference type="ARBA" id="ARBA00023136"/>
    </source>
</evidence>
<gene>
    <name evidence="12" type="ORF">PDMSB3_3456</name>
</gene>
<keyword evidence="5 9" id="KW-0812">Transmembrane</keyword>
<comment type="similarity">
    <text evidence="2 9">Belongs to the fimbrial export usher family.</text>
</comment>
<proteinExistence type="inferred from homology"/>
<keyword evidence="13" id="KW-1185">Reference proteome</keyword>
<comment type="subcellular location">
    <subcellularLocation>
        <location evidence="1 9">Cell outer membrane</location>
        <topology evidence="1 9">Multi-pass membrane protein</topology>
    </subcellularLocation>
</comment>
<dbReference type="FunFam" id="2.60.40.3110:FF:000001">
    <property type="entry name" value="Putative fimbrial outer membrane usher"/>
    <property type="match status" value="1"/>
</dbReference>
<dbReference type="InterPro" id="IPR042186">
    <property type="entry name" value="FimD_plug_dom"/>
</dbReference>
<evidence type="ECO:0000259" key="10">
    <source>
        <dbReference type="Pfam" id="PF13953"/>
    </source>
</evidence>
<accession>A0A5Q4Z2F9</accession>
<dbReference type="Gene3D" id="2.60.40.3110">
    <property type="match status" value="1"/>
</dbReference>
<evidence type="ECO:0000256" key="2">
    <source>
        <dbReference type="ARBA" id="ARBA00008064"/>
    </source>
</evidence>
<evidence type="ECO:0000256" key="9">
    <source>
        <dbReference type="RuleBase" id="RU003884"/>
    </source>
</evidence>
<dbReference type="InterPro" id="IPR025885">
    <property type="entry name" value="PapC_N"/>
</dbReference>
<name>A0A5Q4Z2F9_9BURK</name>
<dbReference type="SUPFAM" id="SSF141729">
    <property type="entry name" value="FimD N-terminal domain-like"/>
    <property type="match status" value="1"/>
</dbReference>
<dbReference type="KEGG" id="pdio:PDMSB3_3456"/>
<keyword evidence="8 9" id="KW-0998">Cell outer membrane</keyword>
<evidence type="ECO:0000256" key="5">
    <source>
        <dbReference type="ARBA" id="ARBA00022692"/>
    </source>
</evidence>
<dbReference type="InterPro" id="IPR000015">
    <property type="entry name" value="Fimb_usher"/>
</dbReference>
<dbReference type="InterPro" id="IPR037224">
    <property type="entry name" value="PapC_N_sf"/>
</dbReference>
<dbReference type="FunFam" id="2.60.40.2610:FF:000001">
    <property type="entry name" value="Outer membrane fimbrial usher protein"/>
    <property type="match status" value="1"/>
</dbReference>
<protein>
    <submittedName>
        <fullName evidence="12">P pilus assembly protein, porin PapC</fullName>
    </submittedName>
</protein>
<dbReference type="EMBL" id="LR699553">
    <property type="protein sequence ID" value="VVD29912.1"/>
    <property type="molecule type" value="Genomic_DNA"/>
</dbReference>
<dbReference type="PROSITE" id="PS01151">
    <property type="entry name" value="FIMBRIAL_USHER"/>
    <property type="match status" value="1"/>
</dbReference>
<dbReference type="Pfam" id="PF13954">
    <property type="entry name" value="PapC_N"/>
    <property type="match status" value="1"/>
</dbReference>
<reference evidence="12 13" key="1">
    <citation type="submission" date="2019-08" db="EMBL/GenBank/DDBJ databases">
        <authorList>
            <person name="Herpell B J."/>
        </authorList>
    </citation>
    <scope>NUCLEOTIDE SEQUENCE [LARGE SCALE GENOMIC DNA]</scope>
    <source>
        <strain evidence="13">Msb3</strain>
    </source>
</reference>
<dbReference type="Pfam" id="PF00577">
    <property type="entry name" value="Usher"/>
    <property type="match status" value="1"/>
</dbReference>
<evidence type="ECO:0000256" key="1">
    <source>
        <dbReference type="ARBA" id="ARBA00004571"/>
    </source>
</evidence>